<dbReference type="EMBL" id="PQFF01000068">
    <property type="protein sequence ID" value="RHZ85187.1"/>
    <property type="molecule type" value="Genomic_DNA"/>
</dbReference>
<gene>
    <name evidence="1" type="ORF">Glove_71g19</name>
</gene>
<evidence type="ECO:0000313" key="1">
    <source>
        <dbReference type="EMBL" id="RHZ85187.1"/>
    </source>
</evidence>
<sequence>MALVDSMRGDVMGVLEAGFRNWRMRFLSGLEDIIFNINVELFLSHFQTFPDSKSKEQTLIKKFNLAVVFCDLAHETANYIEVTKAQLVRVTYLNLGLLVLMKTMK</sequence>
<reference evidence="1 2" key="1">
    <citation type="submission" date="2018-08" db="EMBL/GenBank/DDBJ databases">
        <title>Genome and evolution of the arbuscular mycorrhizal fungus Diversispora epigaea (formerly Glomus versiforme) and its bacterial endosymbionts.</title>
        <authorList>
            <person name="Sun X."/>
            <person name="Fei Z."/>
            <person name="Harrison M."/>
        </authorList>
    </citation>
    <scope>NUCLEOTIDE SEQUENCE [LARGE SCALE GENOMIC DNA]</scope>
    <source>
        <strain evidence="1 2">IT104</strain>
    </source>
</reference>
<proteinExistence type="predicted"/>
<protein>
    <submittedName>
        <fullName evidence="1">Uncharacterized protein</fullName>
    </submittedName>
</protein>
<comment type="caution">
    <text evidence="1">The sequence shown here is derived from an EMBL/GenBank/DDBJ whole genome shotgun (WGS) entry which is preliminary data.</text>
</comment>
<dbReference type="AlphaFoldDB" id="A0A397JC96"/>
<name>A0A397JC96_9GLOM</name>
<keyword evidence="2" id="KW-1185">Reference proteome</keyword>
<accession>A0A397JC96</accession>
<dbReference type="Proteomes" id="UP000266861">
    <property type="component" value="Unassembled WGS sequence"/>
</dbReference>
<organism evidence="1 2">
    <name type="scientific">Diversispora epigaea</name>
    <dbReference type="NCBI Taxonomy" id="1348612"/>
    <lineage>
        <taxon>Eukaryota</taxon>
        <taxon>Fungi</taxon>
        <taxon>Fungi incertae sedis</taxon>
        <taxon>Mucoromycota</taxon>
        <taxon>Glomeromycotina</taxon>
        <taxon>Glomeromycetes</taxon>
        <taxon>Diversisporales</taxon>
        <taxon>Diversisporaceae</taxon>
        <taxon>Diversispora</taxon>
    </lineage>
</organism>
<evidence type="ECO:0000313" key="2">
    <source>
        <dbReference type="Proteomes" id="UP000266861"/>
    </source>
</evidence>